<evidence type="ECO:0000256" key="3">
    <source>
        <dbReference type="ARBA" id="ARBA00023163"/>
    </source>
</evidence>
<dbReference type="Pfam" id="PF13377">
    <property type="entry name" value="Peripla_BP_3"/>
    <property type="match status" value="1"/>
</dbReference>
<feature type="domain" description="HTH lacI-type" evidence="4">
    <location>
        <begin position="6"/>
        <end position="60"/>
    </location>
</feature>
<dbReference type="Gene3D" id="3.40.50.2300">
    <property type="match status" value="2"/>
</dbReference>
<sequence>MNIQSITIKDIAKALNLSYSTVSRALKGSYQISEPVREKVLAYAREHKYRPNLLAQSLKNKNSRCIGLVLCTIPNSFLGEVINGIESVASSKGYLVIITQTNESLENEKKALDHLTMRAIDGLLISVSTETRDVKHLEPYHERGLPIVFFDRICEGLPTHIVQSDNEGGAFELTKHLLDQGYRRIAHITSPTHLAMTQERLTGYRRAYKEAGLAIDETLLKQCAHGGAIVAEVEQALDALFTLPQPPDAILAASDRMTQSSFQYLRRTGKKIPEDIVLAGFSNFNAPELFSPALTTMVQDAFEMGKRAAILLIERIENKHKSFTPEKIVLPVQLHVRASTQQNITQ</sequence>
<dbReference type="EMBL" id="JAKEVY010000002">
    <property type="protein sequence ID" value="MCF1714327.1"/>
    <property type="molecule type" value="Genomic_DNA"/>
</dbReference>
<organism evidence="5 6">
    <name type="scientific">Flavihumibacter fluminis</name>
    <dbReference type="NCBI Taxonomy" id="2909236"/>
    <lineage>
        <taxon>Bacteria</taxon>
        <taxon>Pseudomonadati</taxon>
        <taxon>Bacteroidota</taxon>
        <taxon>Chitinophagia</taxon>
        <taxon>Chitinophagales</taxon>
        <taxon>Chitinophagaceae</taxon>
        <taxon>Flavihumibacter</taxon>
    </lineage>
</organism>
<evidence type="ECO:0000256" key="2">
    <source>
        <dbReference type="ARBA" id="ARBA00023125"/>
    </source>
</evidence>
<dbReference type="PROSITE" id="PS50932">
    <property type="entry name" value="HTH_LACI_2"/>
    <property type="match status" value="1"/>
</dbReference>
<accession>A0ABS9BF37</accession>
<protein>
    <submittedName>
        <fullName evidence="5">LacI family transcriptional regulator</fullName>
    </submittedName>
</protein>
<dbReference type="InterPro" id="IPR010982">
    <property type="entry name" value="Lambda_DNA-bd_dom_sf"/>
</dbReference>
<evidence type="ECO:0000256" key="1">
    <source>
        <dbReference type="ARBA" id="ARBA00023015"/>
    </source>
</evidence>
<dbReference type="PANTHER" id="PTHR30146">
    <property type="entry name" value="LACI-RELATED TRANSCRIPTIONAL REPRESSOR"/>
    <property type="match status" value="1"/>
</dbReference>
<evidence type="ECO:0000259" key="4">
    <source>
        <dbReference type="PROSITE" id="PS50932"/>
    </source>
</evidence>
<dbReference type="Pfam" id="PF00356">
    <property type="entry name" value="LacI"/>
    <property type="match status" value="1"/>
</dbReference>
<dbReference type="SUPFAM" id="SSF53822">
    <property type="entry name" value="Periplasmic binding protein-like I"/>
    <property type="match status" value="1"/>
</dbReference>
<dbReference type="SUPFAM" id="SSF47413">
    <property type="entry name" value="lambda repressor-like DNA-binding domains"/>
    <property type="match status" value="1"/>
</dbReference>
<gene>
    <name evidence="5" type="ORF">L0U88_06770</name>
</gene>
<dbReference type="PANTHER" id="PTHR30146:SF109">
    <property type="entry name" value="HTH-TYPE TRANSCRIPTIONAL REGULATOR GALS"/>
    <property type="match status" value="1"/>
</dbReference>
<dbReference type="CDD" id="cd01392">
    <property type="entry name" value="HTH_LacI"/>
    <property type="match status" value="1"/>
</dbReference>
<dbReference type="CDD" id="cd06267">
    <property type="entry name" value="PBP1_LacI_sugar_binding-like"/>
    <property type="match status" value="1"/>
</dbReference>
<dbReference type="RefSeq" id="WP_234864904.1">
    <property type="nucleotide sequence ID" value="NZ_JAKEVY010000002.1"/>
</dbReference>
<dbReference type="InterPro" id="IPR046335">
    <property type="entry name" value="LacI/GalR-like_sensor"/>
</dbReference>
<dbReference type="SMART" id="SM00354">
    <property type="entry name" value="HTH_LACI"/>
    <property type="match status" value="1"/>
</dbReference>
<dbReference type="InterPro" id="IPR000843">
    <property type="entry name" value="HTH_LacI"/>
</dbReference>
<keyword evidence="3" id="KW-0804">Transcription</keyword>
<dbReference type="InterPro" id="IPR028082">
    <property type="entry name" value="Peripla_BP_I"/>
</dbReference>
<comment type="caution">
    <text evidence="5">The sequence shown here is derived from an EMBL/GenBank/DDBJ whole genome shotgun (WGS) entry which is preliminary data.</text>
</comment>
<evidence type="ECO:0000313" key="6">
    <source>
        <dbReference type="Proteomes" id="UP001200145"/>
    </source>
</evidence>
<keyword evidence="6" id="KW-1185">Reference proteome</keyword>
<reference evidence="5 6" key="1">
    <citation type="submission" date="2022-01" db="EMBL/GenBank/DDBJ databases">
        <title>Flavihumibacter sp. nov., isolated from sediment of a river.</title>
        <authorList>
            <person name="Liu H."/>
        </authorList>
    </citation>
    <scope>NUCLEOTIDE SEQUENCE [LARGE SCALE GENOMIC DNA]</scope>
    <source>
        <strain evidence="5 6">RY-1</strain>
    </source>
</reference>
<name>A0ABS9BF37_9BACT</name>
<evidence type="ECO:0000313" key="5">
    <source>
        <dbReference type="EMBL" id="MCF1714327.1"/>
    </source>
</evidence>
<dbReference type="Proteomes" id="UP001200145">
    <property type="component" value="Unassembled WGS sequence"/>
</dbReference>
<keyword evidence="1" id="KW-0805">Transcription regulation</keyword>
<proteinExistence type="predicted"/>
<dbReference type="Gene3D" id="1.10.260.40">
    <property type="entry name" value="lambda repressor-like DNA-binding domains"/>
    <property type="match status" value="1"/>
</dbReference>
<keyword evidence="2" id="KW-0238">DNA-binding</keyword>